<evidence type="ECO:0000313" key="2">
    <source>
        <dbReference type="Proteomes" id="UP000788419"/>
    </source>
</evidence>
<dbReference type="Proteomes" id="UP000788419">
    <property type="component" value="Unassembled WGS sequence"/>
</dbReference>
<proteinExistence type="predicted"/>
<evidence type="ECO:0000313" key="1">
    <source>
        <dbReference type="EMBL" id="KAF1696273.1"/>
    </source>
</evidence>
<dbReference type="EMBL" id="PDWN01000003">
    <property type="protein sequence ID" value="KAF1696273.1"/>
    <property type="molecule type" value="Genomic_DNA"/>
</dbReference>
<sequence length="70" mass="7531">MEQRLLVVRKDPRGCTLLDGGRPLAWYHSIAAALELAQTLADASALRNGLPGRVEVCRPGPPPRAPGAFR</sequence>
<gene>
    <name evidence="1" type="ORF">CSC65_03365</name>
</gene>
<accession>A0ABQ6Z9D2</accession>
<organism evidence="1 2">
    <name type="scientific">Pseudoxanthomonas daejeonensis</name>
    <dbReference type="NCBI Taxonomy" id="266062"/>
    <lineage>
        <taxon>Bacteria</taxon>
        <taxon>Pseudomonadati</taxon>
        <taxon>Pseudomonadota</taxon>
        <taxon>Gammaproteobacteria</taxon>
        <taxon>Lysobacterales</taxon>
        <taxon>Lysobacteraceae</taxon>
        <taxon>Pseudoxanthomonas</taxon>
    </lineage>
</organism>
<reference evidence="1 2" key="1">
    <citation type="submission" date="2017-10" db="EMBL/GenBank/DDBJ databases">
        <title>Whole genome sequencing of members of genus Pseudoxanthomonas.</title>
        <authorList>
            <person name="Kumar S."/>
            <person name="Bansal K."/>
            <person name="Kaur A."/>
            <person name="Patil P."/>
            <person name="Sharma S."/>
            <person name="Patil P.B."/>
        </authorList>
    </citation>
    <scope>NUCLEOTIDE SEQUENCE [LARGE SCALE GENOMIC DNA]</scope>
    <source>
        <strain evidence="1 2">DSM 17801</strain>
    </source>
</reference>
<keyword evidence="2" id="KW-1185">Reference proteome</keyword>
<name>A0ABQ6Z9D2_9GAMM</name>
<dbReference type="RefSeq" id="WP_162408579.1">
    <property type="nucleotide sequence ID" value="NZ_PDWN01000003.1"/>
</dbReference>
<comment type="caution">
    <text evidence="1">The sequence shown here is derived from an EMBL/GenBank/DDBJ whole genome shotgun (WGS) entry which is preliminary data.</text>
</comment>
<protein>
    <submittedName>
        <fullName evidence="1">Uncharacterized protein</fullName>
    </submittedName>
</protein>